<dbReference type="AlphaFoldDB" id="A0A9P1N9Q8"/>
<dbReference type="PANTHER" id="PTHR31552:SF29">
    <property type="entry name" value="SERPENTINE RECEPTOR CLASS GAMMA"/>
    <property type="match status" value="1"/>
</dbReference>
<reference evidence="7" key="1">
    <citation type="submission" date="2022-11" db="EMBL/GenBank/DDBJ databases">
        <authorList>
            <person name="Kikuchi T."/>
        </authorList>
    </citation>
    <scope>NUCLEOTIDE SEQUENCE</scope>
    <source>
        <strain evidence="7">PS1010</strain>
    </source>
</reference>
<comment type="subcellular location">
    <subcellularLocation>
        <location evidence="1">Membrane</location>
        <topology evidence="1">Multi-pass membrane protein</topology>
    </subcellularLocation>
</comment>
<proteinExistence type="inferred from homology"/>
<evidence type="ECO:0000256" key="1">
    <source>
        <dbReference type="ARBA" id="ARBA00004141"/>
    </source>
</evidence>
<accession>A0A9P1N9Q8</accession>
<evidence type="ECO:0000256" key="3">
    <source>
        <dbReference type="ARBA" id="ARBA00022692"/>
    </source>
</evidence>
<dbReference type="InterPro" id="IPR000609">
    <property type="entry name" value="7TM_GPCR_serpentine_rcpt_Srg"/>
</dbReference>
<evidence type="ECO:0000256" key="5">
    <source>
        <dbReference type="ARBA" id="ARBA00023136"/>
    </source>
</evidence>
<dbReference type="GO" id="GO:0004888">
    <property type="term" value="F:transmembrane signaling receptor activity"/>
    <property type="evidence" value="ECO:0007669"/>
    <property type="project" value="InterPro"/>
</dbReference>
<evidence type="ECO:0000313" key="8">
    <source>
        <dbReference type="Proteomes" id="UP001152747"/>
    </source>
</evidence>
<organism evidence="7 8">
    <name type="scientific">Caenorhabditis angaria</name>
    <dbReference type="NCBI Taxonomy" id="860376"/>
    <lineage>
        <taxon>Eukaryota</taxon>
        <taxon>Metazoa</taxon>
        <taxon>Ecdysozoa</taxon>
        <taxon>Nematoda</taxon>
        <taxon>Chromadorea</taxon>
        <taxon>Rhabditida</taxon>
        <taxon>Rhabditina</taxon>
        <taxon>Rhabditomorpha</taxon>
        <taxon>Rhabditoidea</taxon>
        <taxon>Rhabditidae</taxon>
        <taxon>Peloderinae</taxon>
        <taxon>Caenorhabditis</taxon>
    </lineage>
</organism>
<dbReference type="GO" id="GO:0007606">
    <property type="term" value="P:sensory perception of chemical stimulus"/>
    <property type="evidence" value="ECO:0007669"/>
    <property type="project" value="UniProtKB-UniRule"/>
</dbReference>
<feature type="transmembrane region" description="Helical" evidence="6">
    <location>
        <begin position="216"/>
        <end position="238"/>
    </location>
</feature>
<dbReference type="OrthoDB" id="5846915at2759"/>
<name>A0A9P1N9Q8_9PELO</name>
<keyword evidence="4 6" id="KW-1133">Transmembrane helix</keyword>
<comment type="caution">
    <text evidence="7">The sequence shown here is derived from an EMBL/GenBank/DDBJ whole genome shotgun (WGS) entry which is preliminary data.</text>
</comment>
<keyword evidence="3 6" id="KW-0812">Transmembrane</keyword>
<feature type="transmembrane region" description="Helical" evidence="6">
    <location>
        <begin position="258"/>
        <end position="277"/>
    </location>
</feature>
<evidence type="ECO:0000256" key="6">
    <source>
        <dbReference type="RuleBase" id="RU280813"/>
    </source>
</evidence>
<feature type="transmembrane region" description="Helical" evidence="6">
    <location>
        <begin position="6"/>
        <end position="29"/>
    </location>
</feature>
<dbReference type="Proteomes" id="UP001152747">
    <property type="component" value="Unassembled WGS sequence"/>
</dbReference>
<comment type="caution">
    <text evidence="6">Lacks conserved residue(s) required for the propagation of feature annotation.</text>
</comment>
<dbReference type="PANTHER" id="PTHR31552">
    <property type="entry name" value="SERPENTINE RECEPTOR CLASS GAMMA"/>
    <property type="match status" value="1"/>
</dbReference>
<feature type="transmembrane region" description="Helical" evidence="6">
    <location>
        <begin position="131"/>
        <end position="151"/>
    </location>
</feature>
<dbReference type="GO" id="GO:0016020">
    <property type="term" value="C:membrane"/>
    <property type="evidence" value="ECO:0007669"/>
    <property type="project" value="UniProtKB-SubCell"/>
</dbReference>
<evidence type="ECO:0000256" key="4">
    <source>
        <dbReference type="ARBA" id="ARBA00022989"/>
    </source>
</evidence>
<protein>
    <recommendedName>
        <fullName evidence="6">Serpentine receptor class gamma</fullName>
    </recommendedName>
</protein>
<dbReference type="EMBL" id="CANHGI010000005">
    <property type="protein sequence ID" value="CAI5452997.1"/>
    <property type="molecule type" value="Genomic_DNA"/>
</dbReference>
<feature type="transmembrane region" description="Helical" evidence="6">
    <location>
        <begin position="180"/>
        <end position="204"/>
    </location>
</feature>
<keyword evidence="5 6" id="KW-0472">Membrane</keyword>
<evidence type="ECO:0000256" key="2">
    <source>
        <dbReference type="ARBA" id="ARBA00005692"/>
    </source>
</evidence>
<gene>
    <name evidence="7" type="ORF">CAMP_LOCUS15634</name>
</gene>
<evidence type="ECO:0000313" key="7">
    <source>
        <dbReference type="EMBL" id="CAI5452997.1"/>
    </source>
</evidence>
<dbReference type="Pfam" id="PF02118">
    <property type="entry name" value="Srg"/>
    <property type="match status" value="1"/>
</dbReference>
<sequence length="308" mass="36439">MLAYPLLLTCFYGGITFLVYTILIFIIIANWKHFNSTYYKLFIVDYFFNLLTFLNSFITLRIPQNTCAKCDLTDLLSLHTKDNYSDFPLYIFYTLQYGMAYVQYSMILLFSFNRFTSVYFLNNREWLWSKIWVYLIILICLFSFFLTSDLLKFRVYYSYYETLDYFSTQSEGDVLGTFRILIYFMIIVTCITAVLNISSVYHLYELTSKISRAETNLILVSFWSFIIQLFAIIIMSVQSFGMNSNNETSPWARFTVRIIPYVSDTLTLGQPWLLLVFSKTTRTLISRIGKNVFKWNPTSVYNIQNDIL</sequence>
<feature type="transmembrane region" description="Helical" evidence="6">
    <location>
        <begin position="90"/>
        <end position="110"/>
    </location>
</feature>
<keyword evidence="8" id="KW-1185">Reference proteome</keyword>
<comment type="similarity">
    <text evidence="2 6">Belongs to the nematode receptor-like protein srg family.</text>
</comment>